<dbReference type="InterPro" id="IPR050523">
    <property type="entry name" value="AKR_Detox_Biosynth"/>
</dbReference>
<evidence type="ECO:0000313" key="4">
    <source>
        <dbReference type="Proteomes" id="UP000694308"/>
    </source>
</evidence>
<evidence type="ECO:0000313" key="3">
    <source>
        <dbReference type="EMBL" id="MBV7271435.1"/>
    </source>
</evidence>
<comment type="caution">
    <text evidence="3">The sequence shown here is derived from an EMBL/GenBank/DDBJ whole genome shotgun (WGS) entry which is preliminary data.</text>
</comment>
<dbReference type="EMBL" id="JAEEGC010000004">
    <property type="protein sequence ID" value="MBV7271435.1"/>
    <property type="molecule type" value="Genomic_DNA"/>
</dbReference>
<evidence type="ECO:0000256" key="1">
    <source>
        <dbReference type="ARBA" id="ARBA00023002"/>
    </source>
</evidence>
<protein>
    <submittedName>
        <fullName evidence="3">Aldo/keto reductase</fullName>
    </submittedName>
</protein>
<dbReference type="AlphaFoldDB" id="A0A949TU58"/>
<feature type="domain" description="NADP-dependent oxidoreductase" evidence="2">
    <location>
        <begin position="16"/>
        <end position="316"/>
    </location>
</feature>
<proteinExistence type="predicted"/>
<keyword evidence="1" id="KW-0560">Oxidoreductase</keyword>
<dbReference type="PANTHER" id="PTHR43364">
    <property type="entry name" value="NADH-SPECIFIC METHYLGLYOXAL REDUCTASE-RELATED"/>
    <property type="match status" value="1"/>
</dbReference>
<dbReference type="PANTHER" id="PTHR43364:SF4">
    <property type="entry name" value="NAD(P)-LINKED OXIDOREDUCTASE SUPERFAMILY PROTEIN"/>
    <property type="match status" value="1"/>
</dbReference>
<dbReference type="Proteomes" id="UP000694308">
    <property type="component" value="Unassembled WGS sequence"/>
</dbReference>
<evidence type="ECO:0000259" key="2">
    <source>
        <dbReference type="Pfam" id="PF00248"/>
    </source>
</evidence>
<accession>A0A949TU58</accession>
<sequence length="322" mass="36804">MLYKNINNSELKVSSICLGSAFMGSSTIPKKESHGLLDLFEAEGGNFIDTAHIYSDWLPGEKSISEKTIGEWLKIKKNRHNMIIGTKGAHPDFGAMNVSRLSKKEVLSDLEGSLQALKTDYIDIYWLHRDDENRPVEEIIDYLNEFVKSGKILNFGCSNWKAYRMKEALDYAAKKKINGFVANQNMWSYAELNVENLEDKTLVVMDKEAREIHNTYSLAAIPYSSQANGFFTKLSQNRLSDAVKKLYFNNENLDGYERVKKVAKEKGMTISDVVLTYLTSQPFVTVPVVGCRNEEQLKDSLKASDLKFNREILEYLEYRENK</sequence>
<organism evidence="3 4">
    <name type="scientific">Clostridium thailandense</name>
    <dbReference type="NCBI Taxonomy" id="2794346"/>
    <lineage>
        <taxon>Bacteria</taxon>
        <taxon>Bacillati</taxon>
        <taxon>Bacillota</taxon>
        <taxon>Clostridia</taxon>
        <taxon>Eubacteriales</taxon>
        <taxon>Clostridiaceae</taxon>
        <taxon>Clostridium</taxon>
    </lineage>
</organism>
<dbReference type="Pfam" id="PF00248">
    <property type="entry name" value="Aldo_ket_red"/>
    <property type="match status" value="1"/>
</dbReference>
<dbReference type="CDD" id="cd19082">
    <property type="entry name" value="AKR_AKR10A1_2"/>
    <property type="match status" value="1"/>
</dbReference>
<dbReference type="InterPro" id="IPR023210">
    <property type="entry name" value="NADP_OxRdtase_dom"/>
</dbReference>
<dbReference type="GO" id="GO:0005829">
    <property type="term" value="C:cytosol"/>
    <property type="evidence" value="ECO:0007669"/>
    <property type="project" value="TreeGrafter"/>
</dbReference>
<dbReference type="RefSeq" id="WP_218318473.1">
    <property type="nucleotide sequence ID" value="NZ_JAEEGC010000004.1"/>
</dbReference>
<gene>
    <name evidence="3" type="ORF">I6U48_00680</name>
</gene>
<dbReference type="GO" id="GO:0016491">
    <property type="term" value="F:oxidoreductase activity"/>
    <property type="evidence" value="ECO:0007669"/>
    <property type="project" value="UniProtKB-KW"/>
</dbReference>
<name>A0A949TU58_9CLOT</name>
<reference evidence="3" key="1">
    <citation type="submission" date="2020-12" db="EMBL/GenBank/DDBJ databases">
        <title>Clostridium thailandense sp. nov., a novel acetogenic bacterium isolated from peat land soil in Thailand.</title>
        <authorList>
            <person name="Chaikitkaew S."/>
            <person name="Birkeland N.K."/>
        </authorList>
    </citation>
    <scope>NUCLEOTIDE SEQUENCE</scope>
    <source>
        <strain evidence="3">PL3</strain>
    </source>
</reference>
<keyword evidence="4" id="KW-1185">Reference proteome</keyword>